<keyword evidence="2" id="KW-0677">Repeat</keyword>
<dbReference type="InterPro" id="IPR032675">
    <property type="entry name" value="LRR_dom_sf"/>
</dbReference>
<name>A0A813T3V9_9BILA</name>
<evidence type="ECO:0000313" key="6">
    <source>
        <dbReference type="Proteomes" id="UP000663845"/>
    </source>
</evidence>
<dbReference type="AlphaFoldDB" id="A0A813T3V9"/>
<dbReference type="PANTHER" id="PTHR45712:SF22">
    <property type="entry name" value="INSULIN-LIKE GROWTH FACTOR-BINDING PROTEIN COMPLEX ACID LABILE SUBUNIT"/>
    <property type="match status" value="1"/>
</dbReference>
<dbReference type="InterPro" id="IPR001611">
    <property type="entry name" value="Leu-rich_rpt"/>
</dbReference>
<reference evidence="4" key="1">
    <citation type="submission" date="2021-02" db="EMBL/GenBank/DDBJ databases">
        <authorList>
            <person name="Nowell W R."/>
        </authorList>
    </citation>
    <scope>NUCLEOTIDE SEQUENCE</scope>
</reference>
<evidence type="ECO:0000313" key="4">
    <source>
        <dbReference type="EMBL" id="CAF0808535.1"/>
    </source>
</evidence>
<dbReference type="SMART" id="SM00369">
    <property type="entry name" value="LRR_TYP"/>
    <property type="match status" value="5"/>
</dbReference>
<keyword evidence="3" id="KW-0812">Transmembrane</keyword>
<feature type="transmembrane region" description="Helical" evidence="3">
    <location>
        <begin position="345"/>
        <end position="367"/>
    </location>
</feature>
<dbReference type="Gene3D" id="3.80.10.10">
    <property type="entry name" value="Ribonuclease Inhibitor"/>
    <property type="match status" value="1"/>
</dbReference>
<keyword evidence="3" id="KW-1133">Transmembrane helix</keyword>
<dbReference type="EMBL" id="CAJNOG010000034">
    <property type="protein sequence ID" value="CAF0808535.1"/>
    <property type="molecule type" value="Genomic_DNA"/>
</dbReference>
<sequence>MKFNSSTTSTSPISCSYCQTMACRCSSKNNLLNCSSYLLNLTFASNCAENIIWDTVDFSSRNLESFTSVQLLSLRMHRLLLKSNLITNIYDNTFDSIGDILIELDLQMNQLTNISSKWFNSKLTQIKILNLASNQLESFTDLNNVYLPYLQELNVSCNQIDIFPIQIQQWTSLIKLDLSFNKLSSIPRFALTNLQSLSWLSLASNRNLSCIVYDSFKYLNSLKYLDLSSTNLFDLDGCLFTQLTSLHILKIERVSINCSSCWLAKMKKHSIKLFGQCLHNNTIKQLDSLATDQQIHSSCSKSSMDCSIDHCEPGSFNIDSKSFLSIKTSNSVEDSNVSKNRTIEIVLGVVFSLIGLFVIIVIIILIYRWRQGKKIFCCDVLPKTSSTTIATTRNQSRKQILNKNPTIMESVITHGAEMDVSPYSHHEYEHSNNKRNLYNPMFVDSPKSEIRHQSPTMVTNDDRFHNSQLYAENL</sequence>
<protein>
    <submittedName>
        <fullName evidence="4">Uncharacterized protein</fullName>
    </submittedName>
</protein>
<dbReference type="PANTHER" id="PTHR45712">
    <property type="entry name" value="AGAP008170-PA"/>
    <property type="match status" value="1"/>
</dbReference>
<proteinExistence type="predicted"/>
<accession>A0A813T3V9</accession>
<organism evidence="4 6">
    <name type="scientific">Adineta steineri</name>
    <dbReference type="NCBI Taxonomy" id="433720"/>
    <lineage>
        <taxon>Eukaryota</taxon>
        <taxon>Metazoa</taxon>
        <taxon>Spiralia</taxon>
        <taxon>Gnathifera</taxon>
        <taxon>Rotifera</taxon>
        <taxon>Eurotatoria</taxon>
        <taxon>Bdelloidea</taxon>
        <taxon>Adinetida</taxon>
        <taxon>Adinetidae</taxon>
        <taxon>Adineta</taxon>
    </lineage>
</organism>
<dbReference type="Proteomes" id="UP000663844">
    <property type="component" value="Unassembled WGS sequence"/>
</dbReference>
<dbReference type="InterPro" id="IPR003591">
    <property type="entry name" value="Leu-rich_rpt_typical-subtyp"/>
</dbReference>
<evidence type="ECO:0000256" key="2">
    <source>
        <dbReference type="ARBA" id="ARBA00022737"/>
    </source>
</evidence>
<evidence type="ECO:0000313" key="5">
    <source>
        <dbReference type="EMBL" id="CAF3733227.1"/>
    </source>
</evidence>
<gene>
    <name evidence="4" type="ORF">JYZ213_LOCUS5648</name>
    <name evidence="5" type="ORF">OXD698_LOCUS14411</name>
</gene>
<evidence type="ECO:0000256" key="3">
    <source>
        <dbReference type="SAM" id="Phobius"/>
    </source>
</evidence>
<dbReference type="SUPFAM" id="SSF52058">
    <property type="entry name" value="L domain-like"/>
    <property type="match status" value="1"/>
</dbReference>
<dbReference type="InterPro" id="IPR050333">
    <property type="entry name" value="SLRP"/>
</dbReference>
<keyword evidence="1" id="KW-0433">Leucine-rich repeat</keyword>
<dbReference type="PROSITE" id="PS51450">
    <property type="entry name" value="LRR"/>
    <property type="match status" value="1"/>
</dbReference>
<keyword evidence="3" id="KW-0472">Membrane</keyword>
<dbReference type="Pfam" id="PF13855">
    <property type="entry name" value="LRR_8"/>
    <property type="match status" value="1"/>
</dbReference>
<dbReference type="EMBL" id="CAJOAZ010000907">
    <property type="protein sequence ID" value="CAF3733227.1"/>
    <property type="molecule type" value="Genomic_DNA"/>
</dbReference>
<dbReference type="Proteomes" id="UP000663845">
    <property type="component" value="Unassembled WGS sequence"/>
</dbReference>
<comment type="caution">
    <text evidence="4">The sequence shown here is derived from an EMBL/GenBank/DDBJ whole genome shotgun (WGS) entry which is preliminary data.</text>
</comment>
<evidence type="ECO:0000256" key="1">
    <source>
        <dbReference type="ARBA" id="ARBA00022614"/>
    </source>
</evidence>